<dbReference type="Proteomes" id="UP000250443">
    <property type="component" value="Unassembled WGS sequence"/>
</dbReference>
<accession>A0A2X2BWQ0</accession>
<sequence length="481" mass="50549">MNKWFSPAALALSISLASLLPCAAQAGGLQDQMDNLFNSMSNATDPGVFETQNRGAIAGGRFISKNPTMNVNFANLEIPSWKAGCGGVDLFGGSFSFINADQFVQLLRSVAANATGYAFQLALSNVFPDGAELLSELQARIQSLNQMMGNSCQLAQGVVNDSVGAMGYKMDNDVRTSATITGTMTDFFASLSESDGTSARASLKQANPDEYRKKMGNIVWKELKNNRVDLWFSTASSGSGGSGGSLDQALLEAFMSMTGTVIVGEGSDDDSNIAKTLPGNLVTLQDLIEGGTVKVYDCGSDVDNCAMDGNSPTKTVTLTGLRTKINEAFLGNDSTSIGLIQKYGLGGEGVTATTQEQAVSASIGITGGLINRMAVSSPEAARSFVSDVSGAMALGMLERTARQMITASQAALATSQNSYANLAHQRLSESLRTLDSEAQSLRGQYGNLSDIVAKATANQEVVEKNRYMLEAQLTKTGGGMK</sequence>
<name>A0A2X2BWQ0_PSELU</name>
<feature type="signal peptide" evidence="1">
    <location>
        <begin position="1"/>
        <end position="26"/>
    </location>
</feature>
<dbReference type="EMBL" id="UAUF01000002">
    <property type="protein sequence ID" value="SPZ00147.1"/>
    <property type="molecule type" value="Genomic_DNA"/>
</dbReference>
<evidence type="ECO:0000313" key="2">
    <source>
        <dbReference type="EMBL" id="SPZ00147.1"/>
    </source>
</evidence>
<proteinExistence type="predicted"/>
<dbReference type="InterPro" id="IPR010927">
    <property type="entry name" value="T4SS_TraH"/>
</dbReference>
<dbReference type="RefSeq" id="WP_073450610.1">
    <property type="nucleotide sequence ID" value="NZ_CP069264.1"/>
</dbReference>
<evidence type="ECO:0000313" key="3">
    <source>
        <dbReference type="Proteomes" id="UP000250443"/>
    </source>
</evidence>
<dbReference type="AlphaFoldDB" id="A0A2X2BWQ0"/>
<evidence type="ECO:0000256" key="1">
    <source>
        <dbReference type="SAM" id="SignalP"/>
    </source>
</evidence>
<gene>
    <name evidence="2" type="primary">trhH</name>
    <name evidence="2" type="ORF">NCTC11842_00292</name>
</gene>
<dbReference type="Pfam" id="PF06122">
    <property type="entry name" value="TraH"/>
    <property type="match status" value="1"/>
</dbReference>
<feature type="chain" id="PRO_5044386890" evidence="1">
    <location>
        <begin position="27"/>
        <end position="481"/>
    </location>
</feature>
<reference evidence="2 3" key="1">
    <citation type="submission" date="2018-06" db="EMBL/GenBank/DDBJ databases">
        <authorList>
            <consortium name="Pathogen Informatics"/>
            <person name="Doyle S."/>
        </authorList>
    </citation>
    <scope>NUCLEOTIDE SEQUENCE [LARGE SCALE GENOMIC DNA]</scope>
    <source>
        <strain evidence="2 3">NCTC11842</strain>
    </source>
</reference>
<organism evidence="2 3">
    <name type="scientific">Pseudomonas luteola</name>
    <dbReference type="NCBI Taxonomy" id="47886"/>
    <lineage>
        <taxon>Bacteria</taxon>
        <taxon>Pseudomonadati</taxon>
        <taxon>Pseudomonadota</taxon>
        <taxon>Gammaproteobacteria</taxon>
        <taxon>Pseudomonadales</taxon>
        <taxon>Pseudomonadaceae</taxon>
        <taxon>Pseudomonas</taxon>
    </lineage>
</organism>
<protein>
    <submittedName>
        <fullName evidence="2">Sex pilus assembly protein TrhH</fullName>
    </submittedName>
</protein>
<keyword evidence="1" id="KW-0732">Signal</keyword>